<dbReference type="GO" id="GO:0005886">
    <property type="term" value="C:plasma membrane"/>
    <property type="evidence" value="ECO:0007669"/>
    <property type="project" value="UniProtKB-SubCell"/>
</dbReference>
<evidence type="ECO:0000256" key="7">
    <source>
        <dbReference type="ARBA" id="ARBA00023136"/>
    </source>
</evidence>
<proteinExistence type="predicted"/>
<gene>
    <name evidence="9" type="ORF">C7416_10619</name>
</gene>
<keyword evidence="5 8" id="KW-0812">Transmembrane</keyword>
<keyword evidence="10" id="KW-1185">Reference proteome</keyword>
<keyword evidence="3" id="KW-1003">Cell membrane</keyword>
<feature type="transmembrane region" description="Helical" evidence="8">
    <location>
        <begin position="93"/>
        <end position="118"/>
    </location>
</feature>
<name>A0A2W7P5W6_9BURK</name>
<evidence type="ECO:0000256" key="1">
    <source>
        <dbReference type="ARBA" id="ARBA00004429"/>
    </source>
</evidence>
<dbReference type="Proteomes" id="UP000249638">
    <property type="component" value="Unassembled WGS sequence"/>
</dbReference>
<accession>A0A2W7P5W6</accession>
<keyword evidence="4" id="KW-0997">Cell inner membrane</keyword>
<evidence type="ECO:0000256" key="5">
    <source>
        <dbReference type="ARBA" id="ARBA00022692"/>
    </source>
</evidence>
<feature type="transmembrane region" description="Helical" evidence="8">
    <location>
        <begin position="205"/>
        <end position="228"/>
    </location>
</feature>
<dbReference type="AlphaFoldDB" id="A0A2W7P5W6"/>
<evidence type="ECO:0000256" key="6">
    <source>
        <dbReference type="ARBA" id="ARBA00022989"/>
    </source>
</evidence>
<feature type="transmembrane region" description="Helical" evidence="8">
    <location>
        <begin position="44"/>
        <end position="64"/>
    </location>
</feature>
<feature type="transmembrane region" description="Helical" evidence="8">
    <location>
        <begin position="20"/>
        <end position="38"/>
    </location>
</feature>
<keyword evidence="2" id="KW-0813">Transport</keyword>
<feature type="transmembrane region" description="Helical" evidence="8">
    <location>
        <begin position="248"/>
        <end position="268"/>
    </location>
</feature>
<reference evidence="9" key="1">
    <citation type="submission" date="2018-06" db="EMBL/GenBank/DDBJ databases">
        <title>Genomic Encyclopedia of Type Strains, Phase IV (KMG-V): Genome sequencing to study the core and pangenomes of soil and plant-associated prokaryotes.</title>
        <authorList>
            <person name="Whitman W."/>
        </authorList>
    </citation>
    <scope>NUCLEOTIDE SEQUENCE [LARGE SCALE GENOMIC DNA]</scope>
    <source>
        <strain evidence="9">MLR2-44</strain>
    </source>
</reference>
<dbReference type="PANTHER" id="PTHR35334:SF5">
    <property type="entry name" value="INNER MEMBRANE TRANSPORT PROTEIN YHJV"/>
    <property type="match status" value="1"/>
</dbReference>
<feature type="transmembrane region" description="Helical" evidence="8">
    <location>
        <begin position="403"/>
        <end position="423"/>
    </location>
</feature>
<evidence type="ECO:0000256" key="3">
    <source>
        <dbReference type="ARBA" id="ARBA00022475"/>
    </source>
</evidence>
<evidence type="ECO:0000256" key="4">
    <source>
        <dbReference type="ARBA" id="ARBA00022519"/>
    </source>
</evidence>
<dbReference type="GO" id="GO:0003333">
    <property type="term" value="P:amino acid transmembrane transport"/>
    <property type="evidence" value="ECO:0007669"/>
    <property type="project" value="InterPro"/>
</dbReference>
<sequence>MRQLTISAGEMRVPFTRYDLGWVILCIGMAIGAGVVFLPVQIGIMGVWVFIASVMLAYPALYLMQNLYLRTLSESADCDSYASITTHYLGKNWGLFLSIAYLLMLLKGMLTYSMAVTFDSAKYLQTFGVTDQLLSDNPLYSLAVLAGLVAIAAQGEKLLFKVSGPLVILKLAIVLLLGFVMIPHWNVMANLPALPDLKQLAIDTVLTLPFTVFSILFVQILSPMNIAFRKQESDPRIATYRAIRAHRVAYAVLVVSVLFFATSFTFSLSHEQALSAKAQNISALALAGSVIPGADVLLMTTALNVFAIVTAFFGLYLGIDEAVSGLAINVLSRFIPRERINRKAVSIGTSVLIVGALWFWVQSKFSILLLQQIAAPIYGITSFMIPCLLVYKVPALHAYKSRSVYLVLFVGVVVCMTPVLKALGY</sequence>
<feature type="transmembrane region" description="Helical" evidence="8">
    <location>
        <begin position="340"/>
        <end position="361"/>
    </location>
</feature>
<keyword evidence="6 8" id="KW-1133">Transmembrane helix</keyword>
<feature type="transmembrane region" description="Helical" evidence="8">
    <location>
        <begin position="373"/>
        <end position="391"/>
    </location>
</feature>
<dbReference type="InterPro" id="IPR018227">
    <property type="entry name" value="Amino_acid_transport_2"/>
</dbReference>
<dbReference type="EMBL" id="QKZN01000006">
    <property type="protein sequence ID" value="PZX26733.1"/>
    <property type="molecule type" value="Genomic_DNA"/>
</dbReference>
<protein>
    <submittedName>
        <fullName evidence="9">Serine transporter</fullName>
    </submittedName>
</protein>
<dbReference type="PANTHER" id="PTHR35334">
    <property type="entry name" value="SERINE TRANSPORTER"/>
    <property type="match status" value="1"/>
</dbReference>
<keyword evidence="7 8" id="KW-0472">Membrane</keyword>
<evidence type="ECO:0000256" key="8">
    <source>
        <dbReference type="SAM" id="Phobius"/>
    </source>
</evidence>
<organism evidence="9 10">
    <name type="scientific">Cupriavidus phytorum</name>
    <dbReference type="NCBI Taxonomy" id="3024399"/>
    <lineage>
        <taxon>Bacteria</taxon>
        <taxon>Pseudomonadati</taxon>
        <taxon>Pseudomonadota</taxon>
        <taxon>Betaproteobacteria</taxon>
        <taxon>Burkholderiales</taxon>
        <taxon>Burkholderiaceae</taxon>
        <taxon>Cupriavidus</taxon>
    </lineage>
</organism>
<feature type="transmembrane region" description="Helical" evidence="8">
    <location>
        <begin position="138"/>
        <end position="155"/>
    </location>
</feature>
<feature type="transmembrane region" description="Helical" evidence="8">
    <location>
        <begin position="296"/>
        <end position="319"/>
    </location>
</feature>
<evidence type="ECO:0000313" key="9">
    <source>
        <dbReference type="EMBL" id="PZX26733.1"/>
    </source>
</evidence>
<evidence type="ECO:0000313" key="10">
    <source>
        <dbReference type="Proteomes" id="UP000249638"/>
    </source>
</evidence>
<evidence type="ECO:0000256" key="2">
    <source>
        <dbReference type="ARBA" id="ARBA00022448"/>
    </source>
</evidence>
<comment type="caution">
    <text evidence="9">The sequence shown here is derived from an EMBL/GenBank/DDBJ whole genome shotgun (WGS) entry which is preliminary data.</text>
</comment>
<feature type="transmembrane region" description="Helical" evidence="8">
    <location>
        <begin position="167"/>
        <end position="185"/>
    </location>
</feature>
<comment type="subcellular location">
    <subcellularLocation>
        <location evidence="1">Cell inner membrane</location>
        <topology evidence="1">Multi-pass membrane protein</topology>
    </subcellularLocation>
</comment>